<evidence type="ECO:0000313" key="3">
    <source>
        <dbReference type="EMBL" id="TEA14185.1"/>
    </source>
</evidence>
<keyword evidence="2" id="KW-0732">Signal</keyword>
<gene>
    <name evidence="3" type="ORF">C8034_v003688</name>
</gene>
<dbReference type="AlphaFoldDB" id="A0A4R8T9X6"/>
<feature type="chain" id="PRO_5020182353" evidence="2">
    <location>
        <begin position="28"/>
        <end position="406"/>
    </location>
</feature>
<evidence type="ECO:0000256" key="2">
    <source>
        <dbReference type="SAM" id="SignalP"/>
    </source>
</evidence>
<feature type="compositionally biased region" description="Polar residues" evidence="1">
    <location>
        <begin position="122"/>
        <end position="144"/>
    </location>
</feature>
<dbReference type="Proteomes" id="UP000295604">
    <property type="component" value="Unassembled WGS sequence"/>
</dbReference>
<accession>A0A4R8T9X6</accession>
<proteinExistence type="predicted"/>
<name>A0A4R8T9X6_9PEZI</name>
<dbReference type="EMBL" id="QAPF01000172">
    <property type="protein sequence ID" value="TEA14185.1"/>
    <property type="molecule type" value="Genomic_DNA"/>
</dbReference>
<protein>
    <submittedName>
        <fullName evidence="3">Uncharacterized protein</fullName>
    </submittedName>
</protein>
<feature type="compositionally biased region" description="Basic and acidic residues" evidence="1">
    <location>
        <begin position="159"/>
        <end position="170"/>
    </location>
</feature>
<feature type="compositionally biased region" description="Low complexity" evidence="1">
    <location>
        <begin position="240"/>
        <end position="256"/>
    </location>
</feature>
<feature type="region of interest" description="Disordered" evidence="1">
    <location>
        <begin position="120"/>
        <end position="267"/>
    </location>
</feature>
<organism evidence="3 4">
    <name type="scientific">Colletotrichum sidae</name>
    <dbReference type="NCBI Taxonomy" id="1347389"/>
    <lineage>
        <taxon>Eukaryota</taxon>
        <taxon>Fungi</taxon>
        <taxon>Dikarya</taxon>
        <taxon>Ascomycota</taxon>
        <taxon>Pezizomycotina</taxon>
        <taxon>Sordariomycetes</taxon>
        <taxon>Hypocreomycetidae</taxon>
        <taxon>Glomerellales</taxon>
        <taxon>Glomerellaceae</taxon>
        <taxon>Colletotrichum</taxon>
        <taxon>Colletotrichum orbiculare species complex</taxon>
    </lineage>
</organism>
<comment type="caution">
    <text evidence="3">The sequence shown here is derived from an EMBL/GenBank/DDBJ whole genome shotgun (WGS) entry which is preliminary data.</text>
</comment>
<reference evidence="3 4" key="1">
    <citation type="submission" date="2018-11" db="EMBL/GenBank/DDBJ databases">
        <title>Genome sequence and assembly of Colletotrichum sidae.</title>
        <authorList>
            <person name="Gan P."/>
            <person name="Shirasu K."/>
        </authorList>
    </citation>
    <scope>NUCLEOTIDE SEQUENCE [LARGE SCALE GENOMIC DNA]</scope>
    <source>
        <strain evidence="3 4">CBS 518.97</strain>
    </source>
</reference>
<evidence type="ECO:0000313" key="4">
    <source>
        <dbReference type="Proteomes" id="UP000295604"/>
    </source>
</evidence>
<feature type="signal peptide" evidence="2">
    <location>
        <begin position="1"/>
        <end position="27"/>
    </location>
</feature>
<sequence>MDKISRSPNFLDLWAFLCVTWRLGCWASEHPDLAPKMFTSQDRKVMLACDNFYIKNCSQETWSSARFVSYRPIRSRYPSFGDLVPVLDRHTPVEEDVAQLVAEWRQKAPTMVPEFFACPTREVQSPSRPINTGLARQQPTTPNSLKRLRSPKPGSTESSGKRVKSEGHEEQPEDETLLRPVPQDRAAHSADMFEAVQPVRQGITGARADRRTRASLPQDMENTRTKGSPAILPGEAGKEPSAAAASRPAPSSMSRSGGRENAAHGSCLSLSSAHETAVVEPGGQADAEYRIITLGMVNVQTVASIEPSDDRPVNGPSLVLQRGTAPVGSFDSQHDLGRMQVSDSIETERSPRAVTEAEPGQLDKMQQDMKRLKKKWRRAEKLKRKKMETMARQIAKLNKTLHKRKK</sequence>
<evidence type="ECO:0000256" key="1">
    <source>
        <dbReference type="SAM" id="MobiDB-lite"/>
    </source>
</evidence>
<keyword evidence="4" id="KW-1185">Reference proteome</keyword>